<evidence type="ECO:0000256" key="5">
    <source>
        <dbReference type="ARBA" id="ARBA00022692"/>
    </source>
</evidence>
<evidence type="ECO:0000256" key="8">
    <source>
        <dbReference type="ARBA" id="ARBA00023136"/>
    </source>
</evidence>
<dbReference type="Gene3D" id="2.40.170.20">
    <property type="entry name" value="TonB-dependent receptor, beta-barrel domain"/>
    <property type="match status" value="1"/>
</dbReference>
<keyword evidence="4" id="KW-0410">Iron transport</keyword>
<dbReference type="Proteomes" id="UP000184164">
    <property type="component" value="Unassembled WGS sequence"/>
</dbReference>
<keyword evidence="7 11" id="KW-0798">TonB box</keyword>
<keyword evidence="4" id="KW-0406">Ion transport</keyword>
<comment type="similarity">
    <text evidence="10 11">Belongs to the TonB-dependent receptor family.</text>
</comment>
<dbReference type="Pfam" id="PF13715">
    <property type="entry name" value="CarbopepD_reg_2"/>
    <property type="match status" value="1"/>
</dbReference>
<dbReference type="AlphaFoldDB" id="A0A1M5G2J2"/>
<gene>
    <name evidence="16" type="ORF">SAMN05444274_11628</name>
</gene>
<keyword evidence="8 10" id="KW-0472">Membrane</keyword>
<dbReference type="Pfam" id="PF00593">
    <property type="entry name" value="TonB_dep_Rec_b-barrel"/>
    <property type="match status" value="1"/>
</dbReference>
<protein>
    <submittedName>
        <fullName evidence="16">TonB-linked outer membrane protein, SusC/RagA family</fullName>
    </submittedName>
</protein>
<accession>A0A1M5G2J2</accession>
<dbReference type="SUPFAM" id="SSF49464">
    <property type="entry name" value="Carboxypeptidase regulatory domain-like"/>
    <property type="match status" value="1"/>
</dbReference>
<dbReference type="STRING" id="1484053.SAMN05444274_11628"/>
<dbReference type="NCBIfam" id="TIGR04056">
    <property type="entry name" value="OMP_RagA_SusC"/>
    <property type="match status" value="1"/>
</dbReference>
<evidence type="ECO:0000256" key="11">
    <source>
        <dbReference type="RuleBase" id="RU003357"/>
    </source>
</evidence>
<dbReference type="GO" id="GO:0009279">
    <property type="term" value="C:cell outer membrane"/>
    <property type="evidence" value="ECO:0007669"/>
    <property type="project" value="UniProtKB-SubCell"/>
</dbReference>
<keyword evidence="9 10" id="KW-0998">Cell outer membrane</keyword>
<dbReference type="InterPro" id="IPR039426">
    <property type="entry name" value="TonB-dep_rcpt-like"/>
</dbReference>
<evidence type="ECO:0000259" key="15">
    <source>
        <dbReference type="Pfam" id="PF07715"/>
    </source>
</evidence>
<feature type="transmembrane region" description="Helical" evidence="12">
    <location>
        <begin position="21"/>
        <end position="41"/>
    </location>
</feature>
<feature type="domain" description="Secretin/TonB short N-terminal" evidence="14">
    <location>
        <begin position="70"/>
        <end position="118"/>
    </location>
</feature>
<proteinExistence type="inferred from homology"/>
<evidence type="ECO:0000256" key="3">
    <source>
        <dbReference type="ARBA" id="ARBA00022452"/>
    </source>
</evidence>
<evidence type="ECO:0000256" key="10">
    <source>
        <dbReference type="PROSITE-ProRule" id="PRU01360"/>
    </source>
</evidence>
<keyword evidence="12" id="KW-1133">Transmembrane helix</keyword>
<dbReference type="InterPro" id="IPR000531">
    <property type="entry name" value="Beta-barrel_TonB"/>
</dbReference>
<name>A0A1M5G2J2_9BACT</name>
<keyword evidence="6" id="KW-0408">Iron</keyword>
<dbReference type="FunFam" id="2.170.130.10:FF:000008">
    <property type="entry name" value="SusC/RagA family TonB-linked outer membrane protein"/>
    <property type="match status" value="1"/>
</dbReference>
<evidence type="ECO:0000256" key="1">
    <source>
        <dbReference type="ARBA" id="ARBA00004571"/>
    </source>
</evidence>
<dbReference type="Pfam" id="PF07660">
    <property type="entry name" value="STN"/>
    <property type="match status" value="1"/>
</dbReference>
<keyword evidence="3 10" id="KW-1134">Transmembrane beta strand</keyword>
<evidence type="ECO:0000256" key="6">
    <source>
        <dbReference type="ARBA" id="ARBA00023004"/>
    </source>
</evidence>
<dbReference type="Pfam" id="PF07715">
    <property type="entry name" value="Plug"/>
    <property type="match status" value="1"/>
</dbReference>
<organism evidence="16 17">
    <name type="scientific">Mariniphaga anaerophila</name>
    <dbReference type="NCBI Taxonomy" id="1484053"/>
    <lineage>
        <taxon>Bacteria</taxon>
        <taxon>Pseudomonadati</taxon>
        <taxon>Bacteroidota</taxon>
        <taxon>Bacteroidia</taxon>
        <taxon>Marinilabiliales</taxon>
        <taxon>Prolixibacteraceae</taxon>
        <taxon>Mariniphaga</taxon>
    </lineage>
</organism>
<dbReference type="EMBL" id="FQUM01000016">
    <property type="protein sequence ID" value="SHF97948.1"/>
    <property type="molecule type" value="Genomic_DNA"/>
</dbReference>
<dbReference type="PROSITE" id="PS52016">
    <property type="entry name" value="TONB_DEPENDENT_REC_3"/>
    <property type="match status" value="1"/>
</dbReference>
<dbReference type="InterPro" id="IPR011662">
    <property type="entry name" value="Secretin/TonB_short_N"/>
</dbReference>
<keyword evidence="2 10" id="KW-0813">Transport</keyword>
<dbReference type="InterPro" id="IPR036942">
    <property type="entry name" value="Beta-barrel_TonB_sf"/>
</dbReference>
<evidence type="ECO:0000256" key="2">
    <source>
        <dbReference type="ARBA" id="ARBA00022448"/>
    </source>
</evidence>
<dbReference type="Gene3D" id="2.60.40.1120">
    <property type="entry name" value="Carboxypeptidase-like, regulatory domain"/>
    <property type="match status" value="1"/>
</dbReference>
<sequence>MKKIRIIGRDISPFWNKCFRLMKLTFLFFFIGLMHLYASVYSQTTTLSLEMRNARVAEVLDAIENQSEFRFAYSSGFVDLNREVTVDIHNKTIDESLKLIFAGTGVEYGIFDRHIILYLEGMDASGNHRKGMSMTDQQQAVSGQVTDTNGQPLPGVTVVVKGTTQGTVTNADGNYSFAGVSSDATLQFSFVGMRTEEVEVGTQSLINIVLEDESIGIEEVVAVGYGTMKKNDLTGSVSQVSGEDLKNVGVRSAADALQGRSAGVMVTSTSGSPGSMGAVRIRGVGTVNNNDPLFVVDGLPQSGIGWLNPNDIESIEILKDASATSIYGARAANGVIMVTTKSGKTGEQYSSSVSFDMYVGFQNPEKRYNMLNAEQFMEFKNRAYTATGQALLDDFSTAEKREQILQFLEKNTGSREGTDWWNEIMNKNAPMQSYNVAVSGGLKKMNYHSSLGYMGQDGIVKNSDYERISWRNTLNSELTDWFKLSANVGIIYEDRRNIDEANPYSGTIFSAMTADPITPVYRDNLVDVPSFLAAKLMSGYEPSNPFSKYAGILYSNKPNPVAQVNLMGQSIWEGIAIKSGLKSEVSLFPWLKFRTNFGLDLSRGISKGFTPSYYLNGYQNSTDARVSRTYYNTNYWVWDNTLTFEKTFDLHHVLAMVGTSAEQNKYEQTGASKDGTINNNEDQRILNAATKNPAASGYDVTSSINSYFGRFFYTYHDRYLLTVNVRRDGSSNFAEGNRWGVFPSFSVGWIFSEEEFAKKYDFLSLGKLRLGAGEIGNHNIGSGAYLSTFGNSGYYVFGNPRMPFLSGGRTGVGNPNIQWETTKQINIGLDVGLFNNKITFTTDYFKKTTEDMLVQVPLPTSFGYPNTPWTNAGSVENKGFEFEVSYKERIREFRFSVDANLFTFKNKVISLGGGEPINGSTHLGNMTHTRTEVGMPIGYFYGWKTDGIFQSQSEIDAYVGADGALIQPTALPGDLKFLDINGVDEDGNVVEGPDGVLNDADRTMVGNPFPDFTWGLTLGAEYKGFDLSIFFQGSVGNDILNIIKYDIRSGAGWYNAPDDMLDIAWNGAGTSNTQFAISANSRQNLQMSDWYVEDGTYVRLKNVQLGYTIPKQLLKNLNNSIRVWVGGQNLLTITNYTGLDPEIGSSDPKFMGIDQGFYPQSRIFMMGVNATF</sequence>
<evidence type="ECO:0000256" key="12">
    <source>
        <dbReference type="SAM" id="Phobius"/>
    </source>
</evidence>
<keyword evidence="17" id="KW-1185">Reference proteome</keyword>
<dbReference type="InterPro" id="IPR023996">
    <property type="entry name" value="TonB-dep_OMP_SusC/RagA"/>
</dbReference>
<evidence type="ECO:0000259" key="13">
    <source>
        <dbReference type="Pfam" id="PF00593"/>
    </source>
</evidence>
<feature type="domain" description="TonB-dependent receptor plug" evidence="15">
    <location>
        <begin position="230"/>
        <end position="335"/>
    </location>
</feature>
<feature type="domain" description="TonB-dependent receptor-like beta-barrel" evidence="13">
    <location>
        <begin position="595"/>
        <end position="943"/>
    </location>
</feature>
<dbReference type="Gene3D" id="2.170.130.10">
    <property type="entry name" value="TonB-dependent receptor, plug domain"/>
    <property type="match status" value="1"/>
</dbReference>
<evidence type="ECO:0000313" key="16">
    <source>
        <dbReference type="EMBL" id="SHF97948.1"/>
    </source>
</evidence>
<dbReference type="FunFam" id="2.60.40.1120:FF:000003">
    <property type="entry name" value="Outer membrane protein Omp121"/>
    <property type="match status" value="1"/>
</dbReference>
<dbReference type="GO" id="GO:0006826">
    <property type="term" value="P:iron ion transport"/>
    <property type="evidence" value="ECO:0007669"/>
    <property type="project" value="UniProtKB-KW"/>
</dbReference>
<evidence type="ECO:0000256" key="9">
    <source>
        <dbReference type="ARBA" id="ARBA00023237"/>
    </source>
</evidence>
<evidence type="ECO:0000313" key="17">
    <source>
        <dbReference type="Proteomes" id="UP000184164"/>
    </source>
</evidence>
<dbReference type="NCBIfam" id="TIGR04057">
    <property type="entry name" value="SusC_RagA_signa"/>
    <property type="match status" value="1"/>
</dbReference>
<evidence type="ECO:0000259" key="14">
    <source>
        <dbReference type="Pfam" id="PF07660"/>
    </source>
</evidence>
<dbReference type="InterPro" id="IPR023997">
    <property type="entry name" value="TonB-dep_OMP_SusC/RagA_CS"/>
</dbReference>
<evidence type="ECO:0000256" key="7">
    <source>
        <dbReference type="ARBA" id="ARBA00023077"/>
    </source>
</evidence>
<dbReference type="SUPFAM" id="SSF56935">
    <property type="entry name" value="Porins"/>
    <property type="match status" value="1"/>
</dbReference>
<comment type="subcellular location">
    <subcellularLocation>
        <location evidence="1 10">Cell outer membrane</location>
        <topology evidence="1 10">Multi-pass membrane protein</topology>
    </subcellularLocation>
</comment>
<evidence type="ECO:0000256" key="4">
    <source>
        <dbReference type="ARBA" id="ARBA00022496"/>
    </source>
</evidence>
<dbReference type="InterPro" id="IPR012910">
    <property type="entry name" value="Plug_dom"/>
</dbReference>
<dbReference type="InterPro" id="IPR008969">
    <property type="entry name" value="CarboxyPept-like_regulatory"/>
</dbReference>
<keyword evidence="5 10" id="KW-0812">Transmembrane</keyword>
<dbReference type="InterPro" id="IPR037066">
    <property type="entry name" value="Plug_dom_sf"/>
</dbReference>
<reference evidence="16 17" key="1">
    <citation type="submission" date="2016-11" db="EMBL/GenBank/DDBJ databases">
        <authorList>
            <person name="Jaros S."/>
            <person name="Januszkiewicz K."/>
            <person name="Wedrychowicz H."/>
        </authorList>
    </citation>
    <scope>NUCLEOTIDE SEQUENCE [LARGE SCALE GENOMIC DNA]</scope>
    <source>
        <strain evidence="16 17">DSM 26910</strain>
    </source>
</reference>